<sequence length="164" mass="18168">MQRPRTASGTVTIAVDPMTAWEAVSDITQMGRWSPENTGGRTATDGPVTVGSSFVGRNRRGRARWTTECTVTAADPGERFAFRVHRIGGRRPVLAAAIATWEYRFEPVTGGTLVTETWTDDRRWPDGVARVFDRVVTGGRTFAEYQPGNIRRTLDRLKVELEGA</sequence>
<dbReference type="EMBL" id="CP104874">
    <property type="protein sequence ID" value="WWF06846.1"/>
    <property type="molecule type" value="Genomic_DNA"/>
</dbReference>
<dbReference type="InterPro" id="IPR019587">
    <property type="entry name" value="Polyketide_cyclase/dehydratase"/>
</dbReference>
<evidence type="ECO:0000313" key="2">
    <source>
        <dbReference type="Proteomes" id="UP001381003"/>
    </source>
</evidence>
<protein>
    <submittedName>
        <fullName evidence="1">SRPBCC family protein</fullName>
    </submittedName>
</protein>
<accession>A0ABZ2FI71</accession>
<evidence type="ECO:0000313" key="1">
    <source>
        <dbReference type="EMBL" id="WWF06846.1"/>
    </source>
</evidence>
<dbReference type="InterPro" id="IPR023393">
    <property type="entry name" value="START-like_dom_sf"/>
</dbReference>
<name>A0ABZ2FI71_9MICO</name>
<dbReference type="Pfam" id="PF10604">
    <property type="entry name" value="Polyketide_cyc2"/>
    <property type="match status" value="1"/>
</dbReference>
<dbReference type="CDD" id="cd07812">
    <property type="entry name" value="SRPBCC"/>
    <property type="match status" value="1"/>
</dbReference>
<organism evidence="1 2">
    <name type="scientific">Janibacter terrae</name>
    <dbReference type="NCBI Taxonomy" id="103817"/>
    <lineage>
        <taxon>Bacteria</taxon>
        <taxon>Bacillati</taxon>
        <taxon>Actinomycetota</taxon>
        <taxon>Actinomycetes</taxon>
        <taxon>Micrococcales</taxon>
        <taxon>Intrasporangiaceae</taxon>
        <taxon>Janibacter</taxon>
    </lineage>
</organism>
<reference evidence="1 2" key="1">
    <citation type="submission" date="2022-09" db="EMBL/GenBank/DDBJ databases">
        <title>Complete genome sequence of Janibacter terrae strain COS04-44, PCL-degrading bacteria isolated from oil spilled coast.</title>
        <authorList>
            <person name="Park H."/>
            <person name="Kim J.Y."/>
            <person name="An S.H."/>
            <person name="Lee C.M."/>
            <person name="Weon H.-Y."/>
        </authorList>
    </citation>
    <scope>NUCLEOTIDE SEQUENCE [LARGE SCALE GENOMIC DNA]</scope>
    <source>
        <strain evidence="1 2">COS04-44</strain>
    </source>
</reference>
<proteinExistence type="predicted"/>
<dbReference type="Gene3D" id="3.30.530.20">
    <property type="match status" value="1"/>
</dbReference>
<keyword evidence="2" id="KW-1185">Reference proteome</keyword>
<dbReference type="SUPFAM" id="SSF55961">
    <property type="entry name" value="Bet v1-like"/>
    <property type="match status" value="1"/>
</dbReference>
<gene>
    <name evidence="1" type="ORF">N5P18_08250</name>
</gene>
<dbReference type="RefSeq" id="WP_068424321.1">
    <property type="nucleotide sequence ID" value="NZ_CP104874.1"/>
</dbReference>
<dbReference type="Proteomes" id="UP001381003">
    <property type="component" value="Chromosome"/>
</dbReference>